<evidence type="ECO:0000256" key="7">
    <source>
        <dbReference type="ARBA" id="ARBA00022785"/>
    </source>
</evidence>
<evidence type="ECO:0000256" key="13">
    <source>
        <dbReference type="HAMAP-Rule" id="MF_00113"/>
    </source>
</evidence>
<evidence type="ECO:0000313" key="14">
    <source>
        <dbReference type="EMBL" id="MBB5063765.1"/>
    </source>
</evidence>
<keyword evidence="6 13" id="KW-0949">S-adenosyl-L-methionine</keyword>
<evidence type="ECO:0000256" key="1">
    <source>
        <dbReference type="ARBA" id="ARBA00004496"/>
    </source>
</evidence>
<evidence type="ECO:0000256" key="9">
    <source>
        <dbReference type="ARBA" id="ARBA00061210"/>
    </source>
</evidence>
<dbReference type="RefSeq" id="WP_184255161.1">
    <property type="nucleotide sequence ID" value="NZ_JACHIO010000007.1"/>
</dbReference>
<dbReference type="InterPro" id="IPR042119">
    <property type="entry name" value="QueA_dom2"/>
</dbReference>
<organism evidence="14 15">
    <name type="scientific">Granulicella mallensis</name>
    <dbReference type="NCBI Taxonomy" id="940614"/>
    <lineage>
        <taxon>Bacteria</taxon>
        <taxon>Pseudomonadati</taxon>
        <taxon>Acidobacteriota</taxon>
        <taxon>Terriglobia</taxon>
        <taxon>Terriglobales</taxon>
        <taxon>Acidobacteriaceae</taxon>
        <taxon>Granulicella</taxon>
    </lineage>
</organism>
<comment type="subcellular location">
    <subcellularLocation>
        <location evidence="1 13">Cytoplasm</location>
    </subcellularLocation>
</comment>
<dbReference type="InterPro" id="IPR042118">
    <property type="entry name" value="QueA_dom1"/>
</dbReference>
<evidence type="ECO:0000256" key="6">
    <source>
        <dbReference type="ARBA" id="ARBA00022691"/>
    </source>
</evidence>
<dbReference type="InterPro" id="IPR036100">
    <property type="entry name" value="QueA_sf"/>
</dbReference>
<evidence type="ECO:0000313" key="15">
    <source>
        <dbReference type="Proteomes" id="UP000584867"/>
    </source>
</evidence>
<keyword evidence="14" id="KW-0413">Isomerase</keyword>
<dbReference type="PANTHER" id="PTHR30307:SF0">
    <property type="entry name" value="S-ADENOSYLMETHIONINE:TRNA RIBOSYLTRANSFERASE-ISOMERASE"/>
    <property type="match status" value="1"/>
</dbReference>
<dbReference type="GO" id="GO:0051075">
    <property type="term" value="F:S-adenosylmethionine:tRNA ribosyltransferase-isomerase activity"/>
    <property type="evidence" value="ECO:0007669"/>
    <property type="project" value="UniProtKB-EC"/>
</dbReference>
<comment type="function">
    <text evidence="13">Transfers and isomerizes the ribose moiety from AdoMet to the 7-aminomethyl group of 7-deazaguanine (preQ1-tRNA) to give epoxyqueuosine (oQ-tRNA).</text>
</comment>
<dbReference type="HAMAP" id="MF_00113">
    <property type="entry name" value="QueA"/>
    <property type="match status" value="1"/>
</dbReference>
<dbReference type="Gene3D" id="2.40.10.240">
    <property type="entry name" value="QueA-like"/>
    <property type="match status" value="1"/>
</dbReference>
<dbReference type="EMBL" id="JACHIO010000007">
    <property type="protein sequence ID" value="MBB5063765.1"/>
    <property type="molecule type" value="Genomic_DNA"/>
</dbReference>
<dbReference type="Pfam" id="PF02547">
    <property type="entry name" value="Queuosine_synth"/>
    <property type="match status" value="1"/>
</dbReference>
<comment type="subunit">
    <text evidence="3 13">Monomer.</text>
</comment>
<evidence type="ECO:0000256" key="8">
    <source>
        <dbReference type="ARBA" id="ARBA00052751"/>
    </source>
</evidence>
<keyword evidence="7 13" id="KW-0671">Queuosine biosynthesis</keyword>
<comment type="caution">
    <text evidence="14">The sequence shown here is derived from an EMBL/GenBank/DDBJ whole genome shotgun (WGS) entry which is preliminary data.</text>
</comment>
<dbReference type="NCBIfam" id="NF001140">
    <property type="entry name" value="PRK00147.1"/>
    <property type="match status" value="1"/>
</dbReference>
<dbReference type="GO" id="GO:0005737">
    <property type="term" value="C:cytoplasm"/>
    <property type="evidence" value="ECO:0007669"/>
    <property type="project" value="UniProtKB-SubCell"/>
</dbReference>
<dbReference type="NCBIfam" id="TIGR00113">
    <property type="entry name" value="queA"/>
    <property type="match status" value="1"/>
</dbReference>
<dbReference type="UniPathway" id="UPA00392"/>
<accession>A0A7W7ZPI2</accession>
<keyword evidence="5 13" id="KW-0808">Transferase</keyword>
<dbReference type="FunFam" id="3.40.1780.10:FF:000001">
    <property type="entry name" value="S-adenosylmethionine:tRNA ribosyltransferase-isomerase"/>
    <property type="match status" value="1"/>
</dbReference>
<dbReference type="EC" id="2.4.99.17" evidence="10 13"/>
<dbReference type="SUPFAM" id="SSF111337">
    <property type="entry name" value="QueA-like"/>
    <property type="match status" value="1"/>
</dbReference>
<sequence>MLVSDFHYDLPEELIAQRPPAVRGTSRMMTLDRRTGDFADHTFAELPLLLQPGDLLVMNDSRVIPARLFATRAGLTTQHNSPAPSGHIEVLLTQRLAPAEGHNDWSALVRPAKKIQPGETLLFAPDDSTAPLLRATVLSAGEFGERTLRFDPAEDFHAALERIGHLPLPPYIHRSKQEPNTSEDREHYQTVYSQQLTSTEAEGSAAAPTAGLHFTPEVLSQLRERGVELATLTLHVGLGTFQPVRVERTEDIRLHAEHYTLSAATAEAIQRARREDRRIVAVGTTTTRTLEHIARETNGNEIAAHSGSTALFLSPGVEFKLVGGLLTNFHLPQSTLLMLVSAFAGREQALAAYAHAVEARYRFFSYGDCMLIT</sequence>
<proteinExistence type="inferred from homology"/>
<evidence type="ECO:0000256" key="5">
    <source>
        <dbReference type="ARBA" id="ARBA00022679"/>
    </source>
</evidence>
<dbReference type="InterPro" id="IPR003699">
    <property type="entry name" value="QueA"/>
</dbReference>
<comment type="pathway">
    <text evidence="2 13">tRNA modification; tRNA-queuosine biosynthesis.</text>
</comment>
<evidence type="ECO:0000256" key="11">
    <source>
        <dbReference type="ARBA" id="ARBA00069325"/>
    </source>
</evidence>
<comment type="catalytic activity">
    <reaction evidence="8 13">
        <text>7-aminomethyl-7-carbaguanosine(34) in tRNA + S-adenosyl-L-methionine = epoxyqueuosine(34) in tRNA + adenine + L-methionine + 2 H(+)</text>
        <dbReference type="Rhea" id="RHEA:32155"/>
        <dbReference type="Rhea" id="RHEA-COMP:10342"/>
        <dbReference type="Rhea" id="RHEA-COMP:18582"/>
        <dbReference type="ChEBI" id="CHEBI:15378"/>
        <dbReference type="ChEBI" id="CHEBI:16708"/>
        <dbReference type="ChEBI" id="CHEBI:57844"/>
        <dbReference type="ChEBI" id="CHEBI:59789"/>
        <dbReference type="ChEBI" id="CHEBI:82833"/>
        <dbReference type="ChEBI" id="CHEBI:194443"/>
        <dbReference type="EC" id="2.4.99.17"/>
    </reaction>
</comment>
<dbReference type="GO" id="GO:0008616">
    <property type="term" value="P:tRNA queuosine(34) biosynthetic process"/>
    <property type="evidence" value="ECO:0007669"/>
    <property type="project" value="UniProtKB-UniRule"/>
</dbReference>
<evidence type="ECO:0000256" key="4">
    <source>
        <dbReference type="ARBA" id="ARBA00022490"/>
    </source>
</evidence>
<dbReference type="Gene3D" id="3.40.1780.10">
    <property type="entry name" value="QueA-like"/>
    <property type="match status" value="1"/>
</dbReference>
<keyword evidence="4 13" id="KW-0963">Cytoplasm</keyword>
<evidence type="ECO:0000256" key="10">
    <source>
        <dbReference type="ARBA" id="ARBA00066503"/>
    </source>
</evidence>
<protein>
    <recommendedName>
        <fullName evidence="11 13">S-adenosylmethionine:tRNA ribosyltransferase-isomerase</fullName>
        <ecNumber evidence="10 13">2.4.99.17</ecNumber>
    </recommendedName>
    <alternativeName>
        <fullName evidence="12 13">Queuosine biosynthesis protein QueA</fullName>
    </alternativeName>
</protein>
<reference evidence="14 15" key="1">
    <citation type="submission" date="2020-08" db="EMBL/GenBank/DDBJ databases">
        <title>Genomic Encyclopedia of Type Strains, Phase IV (KMG-V): Genome sequencing to study the core and pangenomes of soil and plant-associated prokaryotes.</title>
        <authorList>
            <person name="Whitman W."/>
        </authorList>
    </citation>
    <scope>NUCLEOTIDE SEQUENCE [LARGE SCALE GENOMIC DNA]</scope>
    <source>
        <strain evidence="14 15">X5P3</strain>
    </source>
</reference>
<keyword evidence="14" id="KW-0328">Glycosyltransferase</keyword>
<name>A0A7W7ZPI2_9BACT</name>
<evidence type="ECO:0000256" key="2">
    <source>
        <dbReference type="ARBA" id="ARBA00004691"/>
    </source>
</evidence>
<dbReference type="AlphaFoldDB" id="A0A7W7ZPI2"/>
<dbReference type="PANTHER" id="PTHR30307">
    <property type="entry name" value="S-ADENOSYLMETHIONINE:TRNA RIBOSYLTRANSFERASE-ISOMERASE"/>
    <property type="match status" value="1"/>
</dbReference>
<gene>
    <name evidence="13" type="primary">queA</name>
    <name evidence="14" type="ORF">HDF15_002110</name>
</gene>
<evidence type="ECO:0000256" key="12">
    <source>
        <dbReference type="ARBA" id="ARBA00076160"/>
    </source>
</evidence>
<comment type="similarity">
    <text evidence="9 13">Belongs to the QueA family.</text>
</comment>
<dbReference type="Proteomes" id="UP000584867">
    <property type="component" value="Unassembled WGS sequence"/>
</dbReference>
<evidence type="ECO:0000256" key="3">
    <source>
        <dbReference type="ARBA" id="ARBA00011245"/>
    </source>
</evidence>